<dbReference type="AlphaFoldDB" id="A0A316TPV6"/>
<dbReference type="InterPro" id="IPR011042">
    <property type="entry name" value="6-blade_b-propeller_TolB-like"/>
</dbReference>
<protein>
    <recommendedName>
        <fullName evidence="3">6-bladed beta-propeller protein</fullName>
    </recommendedName>
</protein>
<sequence>MTNHLKYAYALTIIFLLTTCDSADRPGYISQIPDIESFTYLAFSQAELDSKKVSLTPTLLISGSADTENFVGTPFWIEKVKDEIWIADPVKGEVSAFSANGVFSRVIASRGRGPNELQYPASIYYSGQNRDTSNSVWILDSGLKSILQFSIDEGEQNRIQSKEILTEFYGTKILALENEAFLVPLTDQQNQILGVINQNGELIDGYVNRIVPLGYQPYTHNRVFFDIEPVSNQLVYAYHGLPLIFIEGFDSENKRVFDFRPETELSDYNVDLTPLPAEESISVSSITMDLFVNDSRAFFILENQLVVFNHEKEELEKSITLTDHEGIEMIFQQMVYSDGIFFLINRFTSDIYTLDEAEVTS</sequence>
<dbReference type="EMBL" id="QGGB01000009">
    <property type="protein sequence ID" value="PWN05701.1"/>
    <property type="molecule type" value="Genomic_DNA"/>
</dbReference>
<keyword evidence="2" id="KW-1185">Reference proteome</keyword>
<accession>A0A316TPV6</accession>
<proteinExistence type="predicted"/>
<reference evidence="1 2" key="1">
    <citation type="submission" date="2018-05" db="EMBL/GenBank/DDBJ databases">
        <title>Rhodohalobacter halophilus gen. nov., sp. nov., a moderately halophilic member of the family Balneolaceae.</title>
        <authorList>
            <person name="Liu Z.-W."/>
        </authorList>
    </citation>
    <scope>NUCLEOTIDE SEQUENCE [LARGE SCALE GENOMIC DNA]</scope>
    <source>
        <strain evidence="1 2">8A47</strain>
    </source>
</reference>
<comment type="caution">
    <text evidence="1">The sequence shown here is derived from an EMBL/GenBank/DDBJ whole genome shotgun (WGS) entry which is preliminary data.</text>
</comment>
<gene>
    <name evidence="1" type="ORF">DDZ15_14035</name>
</gene>
<evidence type="ECO:0008006" key="3">
    <source>
        <dbReference type="Google" id="ProtNLM"/>
    </source>
</evidence>
<dbReference type="OrthoDB" id="828031at2"/>
<dbReference type="RefSeq" id="WP_109647728.1">
    <property type="nucleotide sequence ID" value="NZ_QGGB01000009.1"/>
</dbReference>
<dbReference type="Proteomes" id="UP000245533">
    <property type="component" value="Unassembled WGS sequence"/>
</dbReference>
<evidence type="ECO:0000313" key="1">
    <source>
        <dbReference type="EMBL" id="PWN05701.1"/>
    </source>
</evidence>
<name>A0A316TPV6_9BACT</name>
<organism evidence="1 2">
    <name type="scientific">Rhodohalobacter mucosus</name>
    <dbReference type="NCBI Taxonomy" id="2079485"/>
    <lineage>
        <taxon>Bacteria</taxon>
        <taxon>Pseudomonadati</taxon>
        <taxon>Balneolota</taxon>
        <taxon>Balneolia</taxon>
        <taxon>Balneolales</taxon>
        <taxon>Balneolaceae</taxon>
        <taxon>Rhodohalobacter</taxon>
    </lineage>
</organism>
<dbReference type="Pfam" id="PF17170">
    <property type="entry name" value="DUF5128"/>
    <property type="match status" value="1"/>
</dbReference>
<evidence type="ECO:0000313" key="2">
    <source>
        <dbReference type="Proteomes" id="UP000245533"/>
    </source>
</evidence>
<dbReference type="Gene3D" id="2.120.10.30">
    <property type="entry name" value="TolB, C-terminal domain"/>
    <property type="match status" value="1"/>
</dbReference>